<dbReference type="SUPFAM" id="SSF53474">
    <property type="entry name" value="alpha/beta-Hydrolases"/>
    <property type="match status" value="1"/>
</dbReference>
<dbReference type="PANTHER" id="PTHR43248">
    <property type="entry name" value="2-SUCCINYL-6-HYDROXY-2,4-CYCLOHEXADIENE-1-CARBOXYLATE SYNTHASE"/>
    <property type="match status" value="1"/>
</dbReference>
<dbReference type="GO" id="GO:0008233">
    <property type="term" value="F:peptidase activity"/>
    <property type="evidence" value="ECO:0007669"/>
    <property type="project" value="InterPro"/>
</dbReference>
<evidence type="ECO:0000259" key="3">
    <source>
        <dbReference type="Pfam" id="PF00561"/>
    </source>
</evidence>
<keyword evidence="2" id="KW-0378">Hydrolase</keyword>
<keyword evidence="5" id="KW-1185">Reference proteome</keyword>
<dbReference type="EMBL" id="LAFY01004096">
    <property type="protein sequence ID" value="KJX95064.1"/>
    <property type="molecule type" value="Genomic_DNA"/>
</dbReference>
<dbReference type="InterPro" id="IPR051601">
    <property type="entry name" value="Serine_prot/Carboxylest_S33"/>
</dbReference>
<evidence type="ECO:0000256" key="1">
    <source>
        <dbReference type="ARBA" id="ARBA00010088"/>
    </source>
</evidence>
<evidence type="ECO:0000256" key="2">
    <source>
        <dbReference type="ARBA" id="ARBA00022801"/>
    </source>
</evidence>
<evidence type="ECO:0000313" key="4">
    <source>
        <dbReference type="EMBL" id="KJX95064.1"/>
    </source>
</evidence>
<dbReference type="GO" id="GO:0006508">
    <property type="term" value="P:proteolysis"/>
    <property type="evidence" value="ECO:0007669"/>
    <property type="project" value="InterPro"/>
</dbReference>
<dbReference type="Proteomes" id="UP000033647">
    <property type="component" value="Unassembled WGS sequence"/>
</dbReference>
<dbReference type="InterPro" id="IPR002410">
    <property type="entry name" value="Peptidase_S33"/>
</dbReference>
<organism evidence="4 5">
    <name type="scientific">Zymoseptoria brevis</name>
    <dbReference type="NCBI Taxonomy" id="1047168"/>
    <lineage>
        <taxon>Eukaryota</taxon>
        <taxon>Fungi</taxon>
        <taxon>Dikarya</taxon>
        <taxon>Ascomycota</taxon>
        <taxon>Pezizomycotina</taxon>
        <taxon>Dothideomycetes</taxon>
        <taxon>Dothideomycetidae</taxon>
        <taxon>Mycosphaerellales</taxon>
        <taxon>Mycosphaerellaceae</taxon>
        <taxon>Zymoseptoria</taxon>
    </lineage>
</organism>
<dbReference type="Gene3D" id="3.40.50.1820">
    <property type="entry name" value="alpha/beta hydrolase"/>
    <property type="match status" value="1"/>
</dbReference>
<dbReference type="InterPro" id="IPR000073">
    <property type="entry name" value="AB_hydrolase_1"/>
</dbReference>
<dbReference type="OrthoDB" id="1898734at2759"/>
<dbReference type="PRINTS" id="PR00793">
    <property type="entry name" value="PROAMNOPTASE"/>
</dbReference>
<gene>
    <name evidence="4" type="ORF">TI39_contig4137g00014</name>
</gene>
<proteinExistence type="inferred from homology"/>
<dbReference type="STRING" id="1047168.A0A0F4GCK5"/>
<dbReference type="InterPro" id="IPR029058">
    <property type="entry name" value="AB_hydrolase_fold"/>
</dbReference>
<evidence type="ECO:0000313" key="5">
    <source>
        <dbReference type="Proteomes" id="UP000033647"/>
    </source>
</evidence>
<dbReference type="AlphaFoldDB" id="A0A0F4GCK5"/>
<sequence length="466" mass="52981">MLILRKMSTIAPARIISQKSYQVAGKLKVTEHFFDVPKDYSKPDGGTIRVFARSVRKHETPIVPVVGSDKESKDQLPWMVYLQGGPGNECPPPQSFAATHRVLDAGYQLLFLDQRGTGLSTPITASTLQMRGDNDVQHQYLKLYRADSIVKDCEAIRQALTADYPEEKKKWSTMGQSFGGFCTITYLSFHPEGLRECFMFGGLQALVKCPDDVYRKTFIKVKERNEAYYAKFPDDAERVRTIMNFLARFGDGKIKLPSDGNLTRRRFRQLGLSLGMHGGLDMIHDIVLRASYDIEAFGHITRGSLSAIDNMSSFDDHLIYAILHEPIYCEGHAPNWSAYRVQSDFPEFDIDRKDGPIYFTGETIYPWMFEDYAELRKVQDVANRVASDSSWGPLFDEKQLAKNQVPVYAASYIEDMYVPTDFALETAKKIKGCKVFTTNVMFHNALRSRVDEVVRQAFALRDDVND</sequence>
<comment type="similarity">
    <text evidence="1">Belongs to the peptidase S33 family.</text>
</comment>
<protein>
    <submittedName>
        <fullName evidence="4">Proline iminopeptidase like protein</fullName>
    </submittedName>
</protein>
<name>A0A0F4GCK5_9PEZI</name>
<dbReference type="PANTHER" id="PTHR43248:SF2">
    <property type="entry name" value="PROLYL AMINOPEPTIDASE"/>
    <property type="match status" value="1"/>
</dbReference>
<accession>A0A0F4GCK5</accession>
<dbReference type="Pfam" id="PF00561">
    <property type="entry name" value="Abhydrolase_1"/>
    <property type="match status" value="1"/>
</dbReference>
<comment type="caution">
    <text evidence="4">The sequence shown here is derived from an EMBL/GenBank/DDBJ whole genome shotgun (WGS) entry which is preliminary data.</text>
</comment>
<feature type="domain" description="AB hydrolase-1" evidence="3">
    <location>
        <begin position="77"/>
        <end position="215"/>
    </location>
</feature>
<reference evidence="4 5" key="1">
    <citation type="submission" date="2015-03" db="EMBL/GenBank/DDBJ databases">
        <title>RNA-seq based gene annotation and comparative genomics of four Zymoseptoria species reveal species-specific pathogenicity related genes and transposable element activity.</title>
        <authorList>
            <person name="Grandaubert J."/>
            <person name="Bhattacharyya A."/>
            <person name="Stukenbrock E.H."/>
        </authorList>
    </citation>
    <scope>NUCLEOTIDE SEQUENCE [LARGE SCALE GENOMIC DNA]</scope>
    <source>
        <strain evidence="4 5">Zb18110</strain>
    </source>
</reference>